<feature type="region of interest" description="Disordered" evidence="1">
    <location>
        <begin position="1"/>
        <end position="28"/>
    </location>
</feature>
<reference evidence="2" key="1">
    <citation type="submission" date="2014-09" db="EMBL/GenBank/DDBJ databases">
        <authorList>
            <person name="Magalhaes I.L.F."/>
            <person name="Oliveira U."/>
            <person name="Santos F.R."/>
            <person name="Vidigal T.H.D.A."/>
            <person name="Brescovit A.D."/>
            <person name="Santos A.J."/>
        </authorList>
    </citation>
    <scope>NUCLEOTIDE SEQUENCE</scope>
    <source>
        <tissue evidence="2">Shoot tissue taken approximately 20 cm above the soil surface</tissue>
    </source>
</reference>
<name>A0A0A9R4E6_ARUDO</name>
<dbReference type="EMBL" id="GBRH01280265">
    <property type="protein sequence ID" value="JAD17630.1"/>
    <property type="molecule type" value="Transcribed_RNA"/>
</dbReference>
<protein>
    <submittedName>
        <fullName evidence="2">Uncharacterized protein</fullName>
    </submittedName>
</protein>
<evidence type="ECO:0000313" key="2">
    <source>
        <dbReference type="EMBL" id="JAD17630.1"/>
    </source>
</evidence>
<dbReference type="AlphaFoldDB" id="A0A0A9R4E6"/>
<feature type="compositionally biased region" description="Low complexity" evidence="1">
    <location>
        <begin position="65"/>
        <end position="76"/>
    </location>
</feature>
<accession>A0A0A9R4E6</accession>
<feature type="region of interest" description="Disordered" evidence="1">
    <location>
        <begin position="40"/>
        <end position="78"/>
    </location>
</feature>
<reference evidence="2" key="2">
    <citation type="journal article" date="2015" name="Data Brief">
        <title>Shoot transcriptome of the giant reed, Arundo donax.</title>
        <authorList>
            <person name="Barrero R.A."/>
            <person name="Guerrero F.D."/>
            <person name="Moolhuijzen P."/>
            <person name="Goolsby J.A."/>
            <person name="Tidwell J."/>
            <person name="Bellgard S.E."/>
            <person name="Bellgard M.I."/>
        </authorList>
    </citation>
    <scope>NUCLEOTIDE SEQUENCE</scope>
    <source>
        <tissue evidence="2">Shoot tissue taken approximately 20 cm above the soil surface</tissue>
    </source>
</reference>
<sequence>MPAPLQPASSCQRRREATTSSSLVSTDSAALLLNPRRLAFPPTATSAGRLPPGDALPLSGSRGESPSPNAISSSRSRANKLQHNEYPQWCQACGLPEARSSAGRTRTTYRSSRRWARTTCRATDGGQCQSHGGTCTRAHASALRLSATRQTAYTDASHKHADAKHNNHHRALNLFMLKVETCLLFAMLDINQMHIFGVRLSNKVYMHILQVLNIIIVEVLQIW</sequence>
<feature type="compositionally biased region" description="Polar residues" evidence="1">
    <location>
        <begin position="18"/>
        <end position="28"/>
    </location>
</feature>
<evidence type="ECO:0000256" key="1">
    <source>
        <dbReference type="SAM" id="MobiDB-lite"/>
    </source>
</evidence>
<proteinExistence type="predicted"/>
<organism evidence="2">
    <name type="scientific">Arundo donax</name>
    <name type="common">Giant reed</name>
    <name type="synonym">Donax arundinaceus</name>
    <dbReference type="NCBI Taxonomy" id="35708"/>
    <lineage>
        <taxon>Eukaryota</taxon>
        <taxon>Viridiplantae</taxon>
        <taxon>Streptophyta</taxon>
        <taxon>Embryophyta</taxon>
        <taxon>Tracheophyta</taxon>
        <taxon>Spermatophyta</taxon>
        <taxon>Magnoliopsida</taxon>
        <taxon>Liliopsida</taxon>
        <taxon>Poales</taxon>
        <taxon>Poaceae</taxon>
        <taxon>PACMAD clade</taxon>
        <taxon>Arundinoideae</taxon>
        <taxon>Arundineae</taxon>
        <taxon>Arundo</taxon>
    </lineage>
</organism>